<dbReference type="CDD" id="cd16441">
    <property type="entry name" value="beta_Kdo_transferase_KpsS"/>
    <property type="match status" value="1"/>
</dbReference>
<name>A0A1M4ZYW0_9RHOB</name>
<dbReference type="GO" id="GO:0015774">
    <property type="term" value="P:polysaccharide transport"/>
    <property type="evidence" value="ECO:0007669"/>
    <property type="project" value="InterPro"/>
</dbReference>
<evidence type="ECO:0000256" key="1">
    <source>
        <dbReference type="SAM" id="MobiDB-lite"/>
    </source>
</evidence>
<proteinExistence type="predicted"/>
<organism evidence="2 3">
    <name type="scientific">Ruegeria intermedia</name>
    <dbReference type="NCBI Taxonomy" id="996115"/>
    <lineage>
        <taxon>Bacteria</taxon>
        <taxon>Pseudomonadati</taxon>
        <taxon>Pseudomonadota</taxon>
        <taxon>Alphaproteobacteria</taxon>
        <taxon>Rhodobacterales</taxon>
        <taxon>Roseobacteraceae</taxon>
        <taxon>Ruegeria</taxon>
    </lineage>
</organism>
<dbReference type="Proteomes" id="UP000325134">
    <property type="component" value="Unassembled WGS sequence"/>
</dbReference>
<dbReference type="RefSeq" id="WP_149776795.1">
    <property type="nucleotide sequence ID" value="NZ_FQVK01000022.1"/>
</dbReference>
<dbReference type="Pfam" id="PF05159">
    <property type="entry name" value="Capsule_synth"/>
    <property type="match status" value="1"/>
</dbReference>
<dbReference type="InterPro" id="IPR007833">
    <property type="entry name" value="Capsule_polysaccharide_synth"/>
</dbReference>
<dbReference type="AlphaFoldDB" id="A0A1M4ZYW0"/>
<dbReference type="EMBL" id="FQVK01000022">
    <property type="protein sequence ID" value="SHF23161.1"/>
    <property type="molecule type" value="Genomic_DNA"/>
</dbReference>
<keyword evidence="3" id="KW-1185">Reference proteome</keyword>
<feature type="region of interest" description="Disordered" evidence="1">
    <location>
        <begin position="420"/>
        <end position="441"/>
    </location>
</feature>
<gene>
    <name evidence="2" type="ORF">SAMN05444279_12253</name>
</gene>
<reference evidence="2 3" key="1">
    <citation type="submission" date="2016-11" db="EMBL/GenBank/DDBJ databases">
        <authorList>
            <person name="Varghese N."/>
            <person name="Submissions S."/>
        </authorList>
    </citation>
    <scope>NUCLEOTIDE SEQUENCE [LARGE SCALE GENOMIC DNA]</scope>
    <source>
        <strain evidence="2 3">DSM 29341</strain>
    </source>
</reference>
<sequence length="441" mass="50489">MNDPVSKQDGRVFLFLQGPHGPFFHGLGRMLRAAGATVWRVGFNAGDRAFWFDKRSYVPYRGTLDAWPQTFADLLETRRVTDIVLYGDVRPVHAVAIRIARVRGLRVHVFEEGYLRPWWVTYERNGSNAHSRLMDLDIATMQRAVELTEGPTPPPPAHWGDMRQHVFYGALYHWFVLFLNHGYRNFRPHRDLAVSQEFRLYFKRLMRMPLHRIRRSLATARIRRGGYPYHLVLLQLAHDSSVRAHSEFSSMCAFLLPVMEGFAKGAPPHHHLVIKEHPLENCREPLARFIRQTARRLGIADRVHHVPGGKLARLLDHAKSAVTINSTAGQQALWRGVPLRVFGRSVYDKPELVSDQPIEAFFADPRGPNTDAYRTYREFLLATCQIPGGYYSRRGRKQLLRQVVDRMLQAHDPYARALAGGATEAPQFPSRPARQLATSGI</sequence>
<dbReference type="OrthoDB" id="9794206at2"/>
<evidence type="ECO:0000313" key="2">
    <source>
        <dbReference type="EMBL" id="SHF23161.1"/>
    </source>
</evidence>
<evidence type="ECO:0000313" key="3">
    <source>
        <dbReference type="Proteomes" id="UP000325134"/>
    </source>
</evidence>
<protein>
    <submittedName>
        <fullName evidence="2">Capsular polysaccharide export protein</fullName>
    </submittedName>
</protein>
<accession>A0A1M4ZYW0</accession>
<dbReference type="GO" id="GO:0000271">
    <property type="term" value="P:polysaccharide biosynthetic process"/>
    <property type="evidence" value="ECO:0007669"/>
    <property type="project" value="InterPro"/>
</dbReference>